<evidence type="ECO:0008006" key="4">
    <source>
        <dbReference type="Google" id="ProtNLM"/>
    </source>
</evidence>
<accession>A0ABS7ATI2</accession>
<reference evidence="2 3" key="1">
    <citation type="submission" date="2021-07" db="EMBL/GenBank/DDBJ databases">
        <title>Clostridium weizhouense sp. nov., an anaerobic bacterium isolated from activated sludge of Petroleum wastewater.</title>
        <authorList>
            <person name="Li Q."/>
        </authorList>
    </citation>
    <scope>NUCLEOTIDE SEQUENCE [LARGE SCALE GENOMIC DNA]</scope>
    <source>
        <strain evidence="2 3">YB-6</strain>
    </source>
</reference>
<keyword evidence="1" id="KW-0472">Membrane</keyword>
<proteinExistence type="predicted"/>
<gene>
    <name evidence="2" type="ORF">KYD98_11865</name>
</gene>
<keyword evidence="3" id="KW-1185">Reference proteome</keyword>
<name>A0ABS7ATI2_9CLOT</name>
<evidence type="ECO:0000313" key="2">
    <source>
        <dbReference type="EMBL" id="MBW6410790.1"/>
    </source>
</evidence>
<feature type="transmembrane region" description="Helical" evidence="1">
    <location>
        <begin position="54"/>
        <end position="74"/>
    </location>
</feature>
<protein>
    <recommendedName>
        <fullName evidence="4">ABC-2 family transporter protein</fullName>
    </recommendedName>
</protein>
<keyword evidence="1" id="KW-1133">Transmembrane helix</keyword>
<evidence type="ECO:0000313" key="3">
    <source>
        <dbReference type="Proteomes" id="UP001519921"/>
    </source>
</evidence>
<dbReference type="RefSeq" id="WP_219780251.1">
    <property type="nucleotide sequence ID" value="NZ_JAHXPT010000009.1"/>
</dbReference>
<sequence length="253" mass="29758">MKKEIDFPSLEEVNVEINKILDKGFKKKKGFFQYIISTIKELGFKNIFHDKSELIFISIVSLIFFGFIGNQVVLDISRKDIYIYKLYEYIFIVSPIIYVIISLFSFINTRLKGTYEIEAVCKYNMYNLAAIRMFIFSIASMFLNSFLIVVIYFMSNIFNIIRAYVVSITSLFLFSTIFILTIIYLKRTIYKYLAISAWILVNLILMINENLLYINLITQAPLYIHLIVTIICIIIYIKALKRLIYVRKETGEV</sequence>
<feature type="transmembrane region" description="Helical" evidence="1">
    <location>
        <begin position="192"/>
        <end position="214"/>
    </location>
</feature>
<comment type="caution">
    <text evidence="2">The sequence shown here is derived from an EMBL/GenBank/DDBJ whole genome shotgun (WGS) entry which is preliminary data.</text>
</comment>
<keyword evidence="1" id="KW-0812">Transmembrane</keyword>
<feature type="transmembrane region" description="Helical" evidence="1">
    <location>
        <begin position="220"/>
        <end position="239"/>
    </location>
</feature>
<organism evidence="2 3">
    <name type="scientific">Clostridium weizhouense</name>
    <dbReference type="NCBI Taxonomy" id="2859781"/>
    <lineage>
        <taxon>Bacteria</taxon>
        <taxon>Bacillati</taxon>
        <taxon>Bacillota</taxon>
        <taxon>Clostridia</taxon>
        <taxon>Eubacteriales</taxon>
        <taxon>Clostridiaceae</taxon>
        <taxon>Clostridium</taxon>
    </lineage>
</organism>
<dbReference type="Proteomes" id="UP001519921">
    <property type="component" value="Unassembled WGS sequence"/>
</dbReference>
<feature type="transmembrane region" description="Helical" evidence="1">
    <location>
        <begin position="86"/>
        <end position="107"/>
    </location>
</feature>
<feature type="transmembrane region" description="Helical" evidence="1">
    <location>
        <begin position="128"/>
        <end position="154"/>
    </location>
</feature>
<evidence type="ECO:0000256" key="1">
    <source>
        <dbReference type="SAM" id="Phobius"/>
    </source>
</evidence>
<dbReference type="EMBL" id="JAHXPT010000009">
    <property type="protein sequence ID" value="MBW6410790.1"/>
    <property type="molecule type" value="Genomic_DNA"/>
</dbReference>
<feature type="transmembrane region" description="Helical" evidence="1">
    <location>
        <begin position="160"/>
        <end position="185"/>
    </location>
</feature>